<evidence type="ECO:0000256" key="2">
    <source>
        <dbReference type="ARBA" id="ARBA00022741"/>
    </source>
</evidence>
<comment type="caution">
    <text evidence="5">The sequence shown here is derived from an EMBL/GenBank/DDBJ whole genome shotgun (WGS) entry which is preliminary data.</text>
</comment>
<dbReference type="SMART" id="SM00382">
    <property type="entry name" value="AAA"/>
    <property type="match status" value="2"/>
</dbReference>
<dbReference type="PROSITE" id="PS50893">
    <property type="entry name" value="ABC_TRANSPORTER_2"/>
    <property type="match status" value="2"/>
</dbReference>
<dbReference type="PANTHER" id="PTHR19211">
    <property type="entry name" value="ATP-BINDING TRANSPORT PROTEIN-RELATED"/>
    <property type="match status" value="1"/>
</dbReference>
<evidence type="ECO:0000313" key="6">
    <source>
        <dbReference type="Proteomes" id="UP001597181"/>
    </source>
</evidence>
<evidence type="ECO:0000313" key="5">
    <source>
        <dbReference type="EMBL" id="MFD1200980.1"/>
    </source>
</evidence>
<evidence type="ECO:0000259" key="4">
    <source>
        <dbReference type="PROSITE" id="PS50893"/>
    </source>
</evidence>
<keyword evidence="1" id="KW-0677">Repeat</keyword>
<dbReference type="InterPro" id="IPR017871">
    <property type="entry name" value="ABC_transporter-like_CS"/>
</dbReference>
<dbReference type="SUPFAM" id="SSF52540">
    <property type="entry name" value="P-loop containing nucleoside triphosphate hydrolases"/>
    <property type="match status" value="2"/>
</dbReference>
<dbReference type="InterPro" id="IPR003593">
    <property type="entry name" value="AAA+_ATPase"/>
</dbReference>
<dbReference type="EMBL" id="JBHTLY010000001">
    <property type="protein sequence ID" value="MFD1200980.1"/>
    <property type="molecule type" value="Genomic_DNA"/>
</dbReference>
<dbReference type="PANTHER" id="PTHR19211:SF14">
    <property type="entry name" value="ATP-BINDING CASSETTE SUB-FAMILY F MEMBER 1"/>
    <property type="match status" value="1"/>
</dbReference>
<accession>A0ABW3TJV9</accession>
<keyword evidence="2" id="KW-0547">Nucleotide-binding</keyword>
<sequence>MHTSPTAATHLKFEGVSQTFGARRVLTDISFTVAAGSRVGLIGENGSGKSTLLRIAGGIDQPAGGSAVAVTPGATAARVALLHQEQPFAPSHTIEQALRAATAPVRAALDELDRAGAALAGASNGLPSTEHSGLHPASAERDYSAALDNAERLDAWQLDATVEQMLAGLGIAELPRDRLTGELSGGQRARLGLAWVLLNVPDVLLLDEPTNHLDDSATEYLVRVLQRQRSPVLFASHDRAFLDEAATALVDLDPAPQPEMRTAPLVQDGTGSGIGITRFGGNFSEYLAARAAARVRWEEQFAAEQSELRRLRAAVGTSHTVGHEEWKPRTETRMAQKFYADRNAKVVSRRVNDARSRLEALAARQISEPPAELTFAGIRGARDTNDDGPAIVATGAAVAGRLAPVTVCVETGKKLLVTGPNGAGKSTLLGALTGSIALTAGELRLPGAPRVGLLRQHTEFADPSGRGTARTVSETYVDGVRPELAEAVPLSQFGLIAARDESQPLGALSVGQRRRLALAILLAEPPELLLLDEPTNHLSLALADALERAVMEFTGTVVVASHDRWLRRRWAGEELRLEPGKRS</sequence>
<dbReference type="PROSITE" id="PS00211">
    <property type="entry name" value="ABC_TRANSPORTER_1"/>
    <property type="match status" value="1"/>
</dbReference>
<dbReference type="GO" id="GO:0005524">
    <property type="term" value="F:ATP binding"/>
    <property type="evidence" value="ECO:0007669"/>
    <property type="project" value="UniProtKB-KW"/>
</dbReference>
<dbReference type="InterPro" id="IPR050611">
    <property type="entry name" value="ABCF"/>
</dbReference>
<dbReference type="RefSeq" id="WP_343959693.1">
    <property type="nucleotide sequence ID" value="NZ_BAAAKZ010000003.1"/>
</dbReference>
<dbReference type="Gene3D" id="3.40.50.300">
    <property type="entry name" value="P-loop containing nucleotide triphosphate hydrolases"/>
    <property type="match status" value="2"/>
</dbReference>
<gene>
    <name evidence="5" type="ORF">ACFQ3U_03635</name>
</gene>
<reference evidence="6" key="1">
    <citation type="journal article" date="2019" name="Int. J. Syst. Evol. Microbiol.">
        <title>The Global Catalogue of Microorganisms (GCM) 10K type strain sequencing project: providing services to taxonomists for standard genome sequencing and annotation.</title>
        <authorList>
            <consortium name="The Broad Institute Genomics Platform"/>
            <consortium name="The Broad Institute Genome Sequencing Center for Infectious Disease"/>
            <person name="Wu L."/>
            <person name="Ma J."/>
        </authorList>
    </citation>
    <scope>NUCLEOTIDE SEQUENCE [LARGE SCALE GENOMIC DNA]</scope>
    <source>
        <strain evidence="6">CCUG 50213</strain>
    </source>
</reference>
<feature type="domain" description="ABC transporter" evidence="4">
    <location>
        <begin position="11"/>
        <end position="279"/>
    </location>
</feature>
<evidence type="ECO:0000256" key="3">
    <source>
        <dbReference type="ARBA" id="ARBA00022840"/>
    </source>
</evidence>
<feature type="domain" description="ABC transporter" evidence="4">
    <location>
        <begin position="373"/>
        <end position="583"/>
    </location>
</feature>
<dbReference type="Proteomes" id="UP001597181">
    <property type="component" value="Unassembled WGS sequence"/>
</dbReference>
<name>A0ABW3TJV9_9MICO</name>
<dbReference type="InterPro" id="IPR027417">
    <property type="entry name" value="P-loop_NTPase"/>
</dbReference>
<proteinExistence type="predicted"/>
<keyword evidence="3 5" id="KW-0067">ATP-binding</keyword>
<dbReference type="InterPro" id="IPR003439">
    <property type="entry name" value="ABC_transporter-like_ATP-bd"/>
</dbReference>
<keyword evidence="6" id="KW-1185">Reference proteome</keyword>
<evidence type="ECO:0000256" key="1">
    <source>
        <dbReference type="ARBA" id="ARBA00022737"/>
    </source>
</evidence>
<protein>
    <submittedName>
        <fullName evidence="5">ABC-F family ATP-binding cassette domain-containing protein</fullName>
    </submittedName>
</protein>
<organism evidence="5 6">
    <name type="scientific">Leucobacter albus</name>
    <dbReference type="NCBI Taxonomy" id="272210"/>
    <lineage>
        <taxon>Bacteria</taxon>
        <taxon>Bacillati</taxon>
        <taxon>Actinomycetota</taxon>
        <taxon>Actinomycetes</taxon>
        <taxon>Micrococcales</taxon>
        <taxon>Microbacteriaceae</taxon>
        <taxon>Leucobacter</taxon>
    </lineage>
</organism>
<dbReference type="Pfam" id="PF00005">
    <property type="entry name" value="ABC_tran"/>
    <property type="match status" value="2"/>
</dbReference>